<keyword evidence="2" id="KW-1185">Reference proteome</keyword>
<dbReference type="AlphaFoldDB" id="A0A284VLN7"/>
<sequence>MFARIGSISYNFILIYINLSHNHNHEYFVIIFGIYLKFIDDFLMSLKYYH</sequence>
<protein>
    <submittedName>
        <fullName evidence="1">Uncharacterized protein</fullName>
    </submittedName>
</protein>
<evidence type="ECO:0000313" key="2">
    <source>
        <dbReference type="Proteomes" id="UP000218615"/>
    </source>
</evidence>
<dbReference type="Proteomes" id="UP000218615">
    <property type="component" value="Unassembled WGS sequence"/>
</dbReference>
<dbReference type="EMBL" id="FZMP01000078">
    <property type="protein sequence ID" value="SNQ60196.1"/>
    <property type="molecule type" value="Genomic_DNA"/>
</dbReference>
<reference evidence="2" key="1">
    <citation type="submission" date="2017-06" db="EMBL/GenBank/DDBJ databases">
        <authorList>
            <person name="Cremers G."/>
        </authorList>
    </citation>
    <scope>NUCLEOTIDE SEQUENCE [LARGE SCALE GENOMIC DNA]</scope>
</reference>
<organism evidence="1 2">
    <name type="scientific">Candidatus Methanoperedens nitratireducens</name>
    <dbReference type="NCBI Taxonomy" id="1392998"/>
    <lineage>
        <taxon>Archaea</taxon>
        <taxon>Methanobacteriati</taxon>
        <taxon>Methanobacteriota</taxon>
        <taxon>Stenosarchaea group</taxon>
        <taxon>Methanomicrobia</taxon>
        <taxon>Methanosarcinales</taxon>
        <taxon>ANME-2 cluster</taxon>
        <taxon>Candidatus Methanoperedentaceae</taxon>
        <taxon>Candidatus Methanoperedens</taxon>
    </lineage>
</organism>
<evidence type="ECO:0000313" key="1">
    <source>
        <dbReference type="EMBL" id="SNQ60196.1"/>
    </source>
</evidence>
<gene>
    <name evidence="1" type="ORF">MNV_1690006</name>
</gene>
<accession>A0A284VLN7</accession>
<name>A0A284VLN7_9EURY</name>
<proteinExistence type="predicted"/>